<evidence type="ECO:0000313" key="2">
    <source>
        <dbReference type="Proteomes" id="UP000269721"/>
    </source>
</evidence>
<organism evidence="1 2">
    <name type="scientific">Blyttiomyces helicus</name>
    <dbReference type="NCBI Taxonomy" id="388810"/>
    <lineage>
        <taxon>Eukaryota</taxon>
        <taxon>Fungi</taxon>
        <taxon>Fungi incertae sedis</taxon>
        <taxon>Chytridiomycota</taxon>
        <taxon>Chytridiomycota incertae sedis</taxon>
        <taxon>Chytridiomycetes</taxon>
        <taxon>Chytridiomycetes incertae sedis</taxon>
        <taxon>Blyttiomyces</taxon>
    </lineage>
</organism>
<dbReference type="AlphaFoldDB" id="A0A4P9W9T7"/>
<dbReference type="EMBL" id="KZ997082">
    <property type="protein sequence ID" value="RKO87898.1"/>
    <property type="molecule type" value="Genomic_DNA"/>
</dbReference>
<gene>
    <name evidence="1" type="ORF">BDK51DRAFT_49850</name>
</gene>
<proteinExistence type="predicted"/>
<sequence length="475" mass="51032">MKMLCAVMKSTWGRAKATLEDPGSLSTGGQEDQLTFASIAKFQLNPRSRLTWATCSQELGGVTFMDLVGGVEGDSVAQGGDLLIDRAVSRPKQFGLDLPLLVGAYCSRRVARSGHAAGGAEIFNHVKDVLGGIEFGVRAPASKTSGFVAVHEPGEATGECAVVGFCDEFAANEASTELLASAHESESLVFSGRVAGIVFGELSGNGANKFVTSPLVSLVRHWEDGVSKEKTLKLLECGAQSKTFAYTASGLHLNGFLLINALSLGNSDMKSWRGLLMATPGQKDTWLGGRQTKATSYWPREREAGLLHGSGFDPVQVLACYSATVPPSRPSCAADHRREQITEGQRLFEYSTASRSIHREWGHDDMGDTVKGGRMTSSASSDSAKVYVGLFAAASDTAGDMANRPSTTTRTVSQQRFFVRRLCILASFARVFDWLIEARPGHNWMSVDGSSLSLLRQELSEPLQEAPRGPRPFAR</sequence>
<dbReference type="Proteomes" id="UP000269721">
    <property type="component" value="Unassembled WGS sequence"/>
</dbReference>
<keyword evidence="2" id="KW-1185">Reference proteome</keyword>
<reference evidence="2" key="1">
    <citation type="journal article" date="2018" name="Nat. Microbiol.">
        <title>Leveraging single-cell genomics to expand the fungal tree of life.</title>
        <authorList>
            <person name="Ahrendt S.R."/>
            <person name="Quandt C.A."/>
            <person name="Ciobanu D."/>
            <person name="Clum A."/>
            <person name="Salamov A."/>
            <person name="Andreopoulos B."/>
            <person name="Cheng J.F."/>
            <person name="Woyke T."/>
            <person name="Pelin A."/>
            <person name="Henrissat B."/>
            <person name="Reynolds N.K."/>
            <person name="Benny G.L."/>
            <person name="Smith M.E."/>
            <person name="James T.Y."/>
            <person name="Grigoriev I.V."/>
        </authorList>
    </citation>
    <scope>NUCLEOTIDE SEQUENCE [LARGE SCALE GENOMIC DNA]</scope>
</reference>
<accession>A0A4P9W9T7</accession>
<protein>
    <submittedName>
        <fullName evidence="1">Uncharacterized protein</fullName>
    </submittedName>
</protein>
<evidence type="ECO:0000313" key="1">
    <source>
        <dbReference type="EMBL" id="RKO87898.1"/>
    </source>
</evidence>
<name>A0A4P9W9T7_9FUNG</name>